<feature type="region of interest" description="Disordered" evidence="1">
    <location>
        <begin position="194"/>
        <end position="224"/>
    </location>
</feature>
<organism evidence="3 4">
    <name type="scientific">Pannonibacter phragmitetus</name>
    <dbReference type="NCBI Taxonomy" id="121719"/>
    <lineage>
        <taxon>Bacteria</taxon>
        <taxon>Pseudomonadati</taxon>
        <taxon>Pseudomonadota</taxon>
        <taxon>Alphaproteobacteria</taxon>
        <taxon>Hyphomicrobiales</taxon>
        <taxon>Stappiaceae</taxon>
        <taxon>Pannonibacter</taxon>
    </lineage>
</organism>
<keyword evidence="2" id="KW-0812">Transmembrane</keyword>
<name>A0A378ZYW4_9HYPH</name>
<feature type="transmembrane region" description="Helical" evidence="2">
    <location>
        <begin position="6"/>
        <end position="32"/>
    </location>
</feature>
<protein>
    <submittedName>
        <fullName evidence="3">Uncharacterized protein</fullName>
    </submittedName>
</protein>
<evidence type="ECO:0000313" key="4">
    <source>
        <dbReference type="Proteomes" id="UP000255000"/>
    </source>
</evidence>
<gene>
    <name evidence="3" type="ORF">NCTC13350_03230</name>
</gene>
<evidence type="ECO:0000256" key="1">
    <source>
        <dbReference type="SAM" id="MobiDB-lite"/>
    </source>
</evidence>
<dbReference type="Proteomes" id="UP000255000">
    <property type="component" value="Unassembled WGS sequence"/>
</dbReference>
<keyword evidence="2" id="KW-1133">Transmembrane helix</keyword>
<dbReference type="EMBL" id="UGSK01000001">
    <property type="protein sequence ID" value="SUB02278.1"/>
    <property type="molecule type" value="Genomic_DNA"/>
</dbReference>
<sequence length="224" mass="23592">MSALGFVGGLAGAVAIGIYGLIAFVFLTASMLELVERGRTGRLSFFLAFAGALLWPVSLVIASAAAVHALRRKQEVRKPSPECTEPQRSGPYKSMISLVERDAGNSRAQGGAFPDQRPFAQPVRPVAGPGTPSAANPPDTSSHAVSGPALPLSSIGRPLVRTLAPLQMQPQPPFAMPGPDSRCRIILSPRQVLAAARQGETKPSASRHRLRQTGFSSPKKGKPD</sequence>
<accession>A0A378ZYW4</accession>
<dbReference type="AlphaFoldDB" id="A0A378ZYW4"/>
<evidence type="ECO:0000256" key="2">
    <source>
        <dbReference type="SAM" id="Phobius"/>
    </source>
</evidence>
<feature type="region of interest" description="Disordered" evidence="1">
    <location>
        <begin position="105"/>
        <end position="150"/>
    </location>
</feature>
<keyword evidence="2" id="KW-0472">Membrane</keyword>
<feature type="transmembrane region" description="Helical" evidence="2">
    <location>
        <begin position="44"/>
        <end position="70"/>
    </location>
</feature>
<proteinExistence type="predicted"/>
<evidence type="ECO:0000313" key="3">
    <source>
        <dbReference type="EMBL" id="SUB02278.1"/>
    </source>
</evidence>
<reference evidence="3 4" key="1">
    <citation type="submission" date="2018-06" db="EMBL/GenBank/DDBJ databases">
        <authorList>
            <consortium name="Pathogen Informatics"/>
            <person name="Doyle S."/>
        </authorList>
    </citation>
    <scope>NUCLEOTIDE SEQUENCE [LARGE SCALE GENOMIC DNA]</scope>
    <source>
        <strain evidence="3 4">NCTC13350</strain>
    </source>
</reference>